<name>A0ABW4IRY8_9ACTN</name>
<feature type="domain" description="Acyltransferase 3" evidence="3">
    <location>
        <begin position="1"/>
        <end position="337"/>
    </location>
</feature>
<feature type="transmembrane region" description="Helical" evidence="2">
    <location>
        <begin position="285"/>
        <end position="304"/>
    </location>
</feature>
<feature type="transmembrane region" description="Helical" evidence="2">
    <location>
        <begin position="221"/>
        <end position="240"/>
    </location>
</feature>
<evidence type="ECO:0000256" key="1">
    <source>
        <dbReference type="SAM" id="MobiDB-lite"/>
    </source>
</evidence>
<dbReference type="Pfam" id="PF01757">
    <property type="entry name" value="Acyl_transf_3"/>
    <property type="match status" value="1"/>
</dbReference>
<dbReference type="PANTHER" id="PTHR23028:SF53">
    <property type="entry name" value="ACYL_TRANSF_3 DOMAIN-CONTAINING PROTEIN"/>
    <property type="match status" value="1"/>
</dbReference>
<dbReference type="InterPro" id="IPR050879">
    <property type="entry name" value="Acyltransferase_3"/>
</dbReference>
<feature type="transmembrane region" description="Helical" evidence="2">
    <location>
        <begin position="74"/>
        <end position="91"/>
    </location>
</feature>
<keyword evidence="2" id="KW-0812">Transmembrane</keyword>
<feature type="transmembrane region" description="Helical" evidence="2">
    <location>
        <begin position="37"/>
        <end position="54"/>
    </location>
</feature>
<accession>A0ABW4IRY8</accession>
<gene>
    <name evidence="4" type="ORF">ACFSL4_14770</name>
</gene>
<keyword evidence="5" id="KW-1185">Reference proteome</keyword>
<feature type="transmembrane region" description="Helical" evidence="2">
    <location>
        <begin position="154"/>
        <end position="173"/>
    </location>
</feature>
<feature type="region of interest" description="Disordered" evidence="1">
    <location>
        <begin position="350"/>
        <end position="380"/>
    </location>
</feature>
<feature type="transmembrane region" description="Helical" evidence="2">
    <location>
        <begin position="127"/>
        <end position="147"/>
    </location>
</feature>
<dbReference type="GO" id="GO:0016746">
    <property type="term" value="F:acyltransferase activity"/>
    <property type="evidence" value="ECO:0007669"/>
    <property type="project" value="UniProtKB-KW"/>
</dbReference>
<keyword evidence="2" id="KW-0472">Membrane</keyword>
<organism evidence="4 5">
    <name type="scientific">Streptomyces caeni</name>
    <dbReference type="NCBI Taxonomy" id="2307231"/>
    <lineage>
        <taxon>Bacteria</taxon>
        <taxon>Bacillati</taxon>
        <taxon>Actinomycetota</taxon>
        <taxon>Actinomycetes</taxon>
        <taxon>Kitasatosporales</taxon>
        <taxon>Streptomycetaceae</taxon>
        <taxon>Streptomyces</taxon>
    </lineage>
</organism>
<dbReference type="InterPro" id="IPR002656">
    <property type="entry name" value="Acyl_transf_3_dom"/>
</dbReference>
<dbReference type="Proteomes" id="UP001597261">
    <property type="component" value="Unassembled WGS sequence"/>
</dbReference>
<keyword evidence="2" id="KW-1133">Transmembrane helix</keyword>
<dbReference type="EC" id="2.3.-.-" evidence="4"/>
<evidence type="ECO:0000313" key="4">
    <source>
        <dbReference type="EMBL" id="MFD1659436.1"/>
    </source>
</evidence>
<reference evidence="5" key="1">
    <citation type="journal article" date="2019" name="Int. J. Syst. Evol. Microbiol.">
        <title>The Global Catalogue of Microorganisms (GCM) 10K type strain sequencing project: providing services to taxonomists for standard genome sequencing and annotation.</title>
        <authorList>
            <consortium name="The Broad Institute Genomics Platform"/>
            <consortium name="The Broad Institute Genome Sequencing Center for Infectious Disease"/>
            <person name="Wu L."/>
            <person name="Ma J."/>
        </authorList>
    </citation>
    <scope>NUCLEOTIDE SEQUENCE [LARGE SCALE GENOMIC DNA]</scope>
    <source>
        <strain evidence="5">CGMCC 1.12470</strain>
    </source>
</reference>
<dbReference type="EMBL" id="JBHUDX010000036">
    <property type="protein sequence ID" value="MFD1659436.1"/>
    <property type="molecule type" value="Genomic_DNA"/>
</dbReference>
<keyword evidence="4" id="KW-0808">Transferase</keyword>
<keyword evidence="4" id="KW-0012">Acyltransferase</keyword>
<evidence type="ECO:0000313" key="5">
    <source>
        <dbReference type="Proteomes" id="UP001597261"/>
    </source>
</evidence>
<evidence type="ECO:0000256" key="2">
    <source>
        <dbReference type="SAM" id="Phobius"/>
    </source>
</evidence>
<feature type="transmembrane region" description="Helical" evidence="2">
    <location>
        <begin position="246"/>
        <end position="265"/>
    </location>
</feature>
<protein>
    <submittedName>
        <fullName evidence="4">Acyltransferase family protein</fullName>
        <ecNumber evidence="4">2.3.-.-</ecNumber>
    </submittedName>
</protein>
<feature type="transmembrane region" description="Helical" evidence="2">
    <location>
        <begin position="316"/>
        <end position="337"/>
    </location>
</feature>
<sequence>MRFIAALLVFFTHASIESIFSDQGVASWTHRVLEPGGRYGVSFFFVLSGFVLTWSARPHDTVRGFWRRRLAKIYPLHVVTWAMALVLLATVKSPGLVLNWHVATLNLFLLHAWFPWSDTMVSLNAPSWSLCCEALFYLAFPLIIWLVRKIRPALLWPAAIVAVAVVMCTPLVTSLLPQQPVIPGYNVTFYGSWFMKVFPLAHLFEFVVGILMARIVLTGRWINLGFAPAAILAVCDYYVVVKVPMFYSFAAASIIPLALLVPAAAEADRRSTTTWGLRSKVMVRLGEISFAFYMVHWLVLHYGHRVIGPVETWSTPAALGLWAAGFVVALIAAWLLHEGVEMPAMRRWSRPRAERPGVPGQPAERMPAAVRQEQPELNLD</sequence>
<feature type="transmembrane region" description="Helical" evidence="2">
    <location>
        <begin position="193"/>
        <end position="214"/>
    </location>
</feature>
<proteinExistence type="predicted"/>
<comment type="caution">
    <text evidence="4">The sequence shown here is derived from an EMBL/GenBank/DDBJ whole genome shotgun (WGS) entry which is preliminary data.</text>
</comment>
<dbReference type="RefSeq" id="WP_381082583.1">
    <property type="nucleotide sequence ID" value="NZ_JBHUDX010000036.1"/>
</dbReference>
<dbReference type="PANTHER" id="PTHR23028">
    <property type="entry name" value="ACETYLTRANSFERASE"/>
    <property type="match status" value="1"/>
</dbReference>
<evidence type="ECO:0000259" key="3">
    <source>
        <dbReference type="Pfam" id="PF01757"/>
    </source>
</evidence>